<evidence type="ECO:0000256" key="2">
    <source>
        <dbReference type="SAM" id="SignalP"/>
    </source>
</evidence>
<sequence>MLRFSAAILLAAALAAAPAAFAQQPTPEEMKAATDRLRKNDRTTQPQPTDAQAAKAQAPGQPAAAALPNGAGSINETYGDWTVDCRVADSRKSCLLSQAQGDKQSGRRVFAIELRVPADGKTEGAVLMPFGLKLDNGAILTLDDKDFGSGLRFSTCVPQGCVLPVSFPAAATDAMKKGQRLTVSSLNQSDGQVTSFSVSLNGFSAALDRLAALGS</sequence>
<organism evidence="3 6">
    <name type="scientific">Methylopila capsulata</name>
    <dbReference type="NCBI Taxonomy" id="61654"/>
    <lineage>
        <taxon>Bacteria</taxon>
        <taxon>Pseudomonadati</taxon>
        <taxon>Pseudomonadota</taxon>
        <taxon>Alphaproteobacteria</taxon>
        <taxon>Hyphomicrobiales</taxon>
        <taxon>Methylopilaceae</taxon>
        <taxon>Methylopila</taxon>
    </lineage>
</organism>
<dbReference type="InterPro" id="IPR038696">
    <property type="entry name" value="IalB_sf"/>
</dbReference>
<reference evidence="3" key="1">
    <citation type="journal article" date="2014" name="Int. J. Syst. Evol. Microbiol.">
        <title>Complete genome sequence of Corynebacterium casei LMG S-19264T (=DSM 44701T), isolated from a smear-ripened cheese.</title>
        <authorList>
            <consortium name="US DOE Joint Genome Institute (JGI-PGF)"/>
            <person name="Walter F."/>
            <person name="Albersmeier A."/>
            <person name="Kalinowski J."/>
            <person name="Ruckert C."/>
        </authorList>
    </citation>
    <scope>NUCLEOTIDE SEQUENCE</scope>
    <source>
        <strain evidence="3">VKM B-1606</strain>
    </source>
</reference>
<accession>A0A9W6IVT9</accession>
<dbReference type="RefSeq" id="WP_204951714.1">
    <property type="nucleotide sequence ID" value="NZ_BSFF01000010.1"/>
</dbReference>
<dbReference type="Proteomes" id="UP001143400">
    <property type="component" value="Unassembled WGS sequence"/>
</dbReference>
<dbReference type="Proteomes" id="UP000758856">
    <property type="component" value="Unassembled WGS sequence"/>
</dbReference>
<dbReference type="EMBL" id="BSFF01000010">
    <property type="protein sequence ID" value="GLK57526.1"/>
    <property type="molecule type" value="Genomic_DNA"/>
</dbReference>
<evidence type="ECO:0000313" key="3">
    <source>
        <dbReference type="EMBL" id="GLK57526.1"/>
    </source>
</evidence>
<evidence type="ECO:0000313" key="5">
    <source>
        <dbReference type="Proteomes" id="UP000758856"/>
    </source>
</evidence>
<proteinExistence type="predicted"/>
<dbReference type="Gene3D" id="2.60.40.1880">
    <property type="entry name" value="Invasion associated locus B (IalB) protein"/>
    <property type="match status" value="1"/>
</dbReference>
<protein>
    <submittedName>
        <fullName evidence="4">Invasion protein IalB</fullName>
    </submittedName>
</protein>
<evidence type="ECO:0000256" key="1">
    <source>
        <dbReference type="SAM" id="MobiDB-lite"/>
    </source>
</evidence>
<feature type="compositionally biased region" description="Low complexity" evidence="1">
    <location>
        <begin position="43"/>
        <end position="69"/>
    </location>
</feature>
<keyword evidence="2" id="KW-0732">Signal</keyword>
<name>A0A9W6IVT9_9HYPH</name>
<dbReference type="EMBL" id="JAFBCY010000004">
    <property type="protein sequence ID" value="MBM7853259.1"/>
    <property type="molecule type" value="Genomic_DNA"/>
</dbReference>
<dbReference type="Pfam" id="PF06776">
    <property type="entry name" value="IalB"/>
    <property type="match status" value="1"/>
</dbReference>
<keyword evidence="5" id="KW-1185">Reference proteome</keyword>
<feature type="chain" id="PRO_5040990612" evidence="2">
    <location>
        <begin position="23"/>
        <end position="215"/>
    </location>
</feature>
<gene>
    <name evidence="3" type="ORF">GCM10008170_35460</name>
    <name evidence="4" type="ORF">JOD31_003510</name>
</gene>
<feature type="compositionally biased region" description="Basic and acidic residues" evidence="1">
    <location>
        <begin position="28"/>
        <end position="42"/>
    </location>
</feature>
<feature type="region of interest" description="Disordered" evidence="1">
    <location>
        <begin position="20"/>
        <end position="69"/>
    </location>
</feature>
<reference evidence="4 5" key="2">
    <citation type="submission" date="2021-01" db="EMBL/GenBank/DDBJ databases">
        <title>Genomic Encyclopedia of Type Strains, Phase IV (KMG-IV): sequencing the most valuable type-strain genomes for metagenomic binning, comparative biology and taxonomic classification.</title>
        <authorList>
            <person name="Goeker M."/>
        </authorList>
    </citation>
    <scope>NUCLEOTIDE SEQUENCE [LARGE SCALE GENOMIC DNA]</scope>
    <source>
        <strain evidence="4 5">DSM 6130</strain>
    </source>
</reference>
<dbReference type="InterPro" id="IPR010642">
    <property type="entry name" value="Invasion_prot_B"/>
</dbReference>
<reference evidence="3" key="3">
    <citation type="submission" date="2023-01" db="EMBL/GenBank/DDBJ databases">
        <authorList>
            <person name="Sun Q."/>
            <person name="Evtushenko L."/>
        </authorList>
    </citation>
    <scope>NUCLEOTIDE SEQUENCE</scope>
    <source>
        <strain evidence="3">VKM B-1606</strain>
    </source>
</reference>
<evidence type="ECO:0000313" key="4">
    <source>
        <dbReference type="EMBL" id="MBM7853259.1"/>
    </source>
</evidence>
<dbReference type="AlphaFoldDB" id="A0A9W6IVT9"/>
<comment type="caution">
    <text evidence="3">The sequence shown here is derived from an EMBL/GenBank/DDBJ whole genome shotgun (WGS) entry which is preliminary data.</text>
</comment>
<feature type="signal peptide" evidence="2">
    <location>
        <begin position="1"/>
        <end position="22"/>
    </location>
</feature>
<evidence type="ECO:0000313" key="6">
    <source>
        <dbReference type="Proteomes" id="UP001143400"/>
    </source>
</evidence>